<feature type="transmembrane region" description="Helical" evidence="1">
    <location>
        <begin position="95"/>
        <end position="115"/>
    </location>
</feature>
<evidence type="ECO:0000256" key="1">
    <source>
        <dbReference type="SAM" id="Phobius"/>
    </source>
</evidence>
<accession>A0ABS1KUZ4</accession>
<evidence type="ECO:0000313" key="2">
    <source>
        <dbReference type="EMBL" id="MBL0743123.1"/>
    </source>
</evidence>
<evidence type="ECO:0000313" key="3">
    <source>
        <dbReference type="Proteomes" id="UP000613030"/>
    </source>
</evidence>
<keyword evidence="3" id="KW-1185">Reference proteome</keyword>
<keyword evidence="1" id="KW-0472">Membrane</keyword>
<gene>
    <name evidence="2" type="ORF">JI741_17970</name>
</gene>
<dbReference type="RefSeq" id="WP_202012157.1">
    <property type="nucleotide sequence ID" value="NZ_JAERRB010000006.1"/>
</dbReference>
<keyword evidence="1" id="KW-0812">Transmembrane</keyword>
<feature type="transmembrane region" description="Helical" evidence="1">
    <location>
        <begin position="7"/>
        <end position="31"/>
    </location>
</feature>
<protein>
    <submittedName>
        <fullName evidence="2">Uncharacterized protein</fullName>
    </submittedName>
</protein>
<feature type="transmembrane region" description="Helical" evidence="1">
    <location>
        <begin position="37"/>
        <end position="57"/>
    </location>
</feature>
<dbReference type="Proteomes" id="UP000613030">
    <property type="component" value="Unassembled WGS sequence"/>
</dbReference>
<proteinExistence type="predicted"/>
<feature type="transmembrane region" description="Helical" evidence="1">
    <location>
        <begin position="69"/>
        <end position="89"/>
    </location>
</feature>
<reference evidence="2 3" key="1">
    <citation type="submission" date="2021-01" db="EMBL/GenBank/DDBJ databases">
        <title>Chryseolinea sp. Jin1 Genome sequencing and assembly.</title>
        <authorList>
            <person name="Kim I."/>
        </authorList>
    </citation>
    <scope>NUCLEOTIDE SEQUENCE [LARGE SCALE GENOMIC DNA]</scope>
    <source>
        <strain evidence="2 3">Jin1</strain>
    </source>
</reference>
<keyword evidence="1" id="KW-1133">Transmembrane helix</keyword>
<name>A0ABS1KUZ4_9BACT</name>
<comment type="caution">
    <text evidence="2">The sequence shown here is derived from an EMBL/GenBank/DDBJ whole genome shotgun (WGS) entry which is preliminary data.</text>
</comment>
<organism evidence="2 3">
    <name type="scientific">Chryseolinea lacunae</name>
    <dbReference type="NCBI Taxonomy" id="2801331"/>
    <lineage>
        <taxon>Bacteria</taxon>
        <taxon>Pseudomonadati</taxon>
        <taxon>Bacteroidota</taxon>
        <taxon>Cytophagia</taxon>
        <taxon>Cytophagales</taxon>
        <taxon>Fulvivirgaceae</taxon>
        <taxon>Chryseolinea</taxon>
    </lineage>
</organism>
<dbReference type="EMBL" id="JAERRB010000006">
    <property type="protein sequence ID" value="MBL0743123.1"/>
    <property type="molecule type" value="Genomic_DNA"/>
</dbReference>
<sequence length="125" mass="13452">MITLRNVLLINAISSGATGFLLVVFPGFIANLFAVDAVMPFAEVGIFLLVFAAFVLYESRRKTVNVSRIYGIVAADTLWVIASALLLGIRPVAFSVLGNLFVAGVALWVAAMAYLQFRGVKQIEA</sequence>